<keyword evidence="11" id="KW-0408">Iron</keyword>
<dbReference type="PANTHER" id="PTHR19271">
    <property type="entry name" value="CYTOCHROME B"/>
    <property type="match status" value="1"/>
</dbReference>
<evidence type="ECO:0000256" key="15">
    <source>
        <dbReference type="SAM" id="Phobius"/>
    </source>
</evidence>
<dbReference type="EMBL" id="BKCJ010039210">
    <property type="protein sequence ID" value="GEV93426.1"/>
    <property type="molecule type" value="Genomic_DNA"/>
</dbReference>
<dbReference type="InterPro" id="IPR016174">
    <property type="entry name" value="Di-haem_cyt_TM"/>
</dbReference>
<dbReference type="CDD" id="cd00284">
    <property type="entry name" value="Cytochrome_b_N"/>
    <property type="match status" value="1"/>
</dbReference>
<dbReference type="PROSITE" id="PS50253">
    <property type="entry name" value="COX3"/>
    <property type="match status" value="1"/>
</dbReference>
<comment type="subcellular location">
    <subcellularLocation>
        <location evidence="1">Mitochondrion inner membrane</location>
        <topology evidence="1">Multi-pass membrane protein</topology>
    </subcellularLocation>
</comment>
<evidence type="ECO:0000256" key="10">
    <source>
        <dbReference type="ARBA" id="ARBA00022989"/>
    </source>
</evidence>
<evidence type="ECO:0000256" key="9">
    <source>
        <dbReference type="ARBA" id="ARBA00022982"/>
    </source>
</evidence>
<evidence type="ECO:0000313" key="19">
    <source>
        <dbReference type="EMBL" id="GEV93426.1"/>
    </source>
</evidence>
<feature type="transmembrane region" description="Helical" evidence="15">
    <location>
        <begin position="189"/>
        <end position="213"/>
    </location>
</feature>
<dbReference type="GO" id="GO:0004129">
    <property type="term" value="F:cytochrome-c oxidase activity"/>
    <property type="evidence" value="ECO:0007669"/>
    <property type="project" value="InterPro"/>
</dbReference>
<protein>
    <recommendedName>
        <fullName evidence="2">Cytochrome b</fullName>
    </recommendedName>
</protein>
<evidence type="ECO:0000256" key="4">
    <source>
        <dbReference type="ARBA" id="ARBA00022617"/>
    </source>
</evidence>
<feature type="transmembrane region" description="Helical" evidence="15">
    <location>
        <begin position="72"/>
        <end position="95"/>
    </location>
</feature>
<evidence type="ECO:0000256" key="2">
    <source>
        <dbReference type="ARBA" id="ARBA00013531"/>
    </source>
</evidence>
<keyword evidence="8" id="KW-0999">Mitochondrion inner membrane</keyword>
<dbReference type="CDD" id="cd00290">
    <property type="entry name" value="cytochrome_b_C"/>
    <property type="match status" value="1"/>
</dbReference>
<keyword evidence="9" id="KW-0249">Electron transport</keyword>
<evidence type="ECO:0000256" key="6">
    <source>
        <dbReference type="ARBA" id="ARBA00022692"/>
    </source>
</evidence>
<name>A0A699GR73_TANCI</name>
<proteinExistence type="inferred from homology"/>
<evidence type="ECO:0000256" key="13">
    <source>
        <dbReference type="ARBA" id="ARBA00023136"/>
    </source>
</evidence>
<feature type="domain" description="Cytochrome b/b6 N-terminal region profile" evidence="17">
    <location>
        <begin position="216"/>
        <end position="428"/>
    </location>
</feature>
<evidence type="ECO:0000256" key="3">
    <source>
        <dbReference type="ARBA" id="ARBA00022448"/>
    </source>
</evidence>
<keyword evidence="5" id="KW-0679">Respiratory chain</keyword>
<feature type="transmembrane region" description="Helical" evidence="15">
    <location>
        <begin position="120"/>
        <end position="140"/>
    </location>
</feature>
<gene>
    <name evidence="19" type="ORF">Tci_165403</name>
</gene>
<evidence type="ECO:0000259" key="16">
    <source>
        <dbReference type="PROSITE" id="PS50253"/>
    </source>
</evidence>
<dbReference type="PROSITE" id="PS51002">
    <property type="entry name" value="CYTB_NTER"/>
    <property type="match status" value="1"/>
</dbReference>
<evidence type="ECO:0000256" key="8">
    <source>
        <dbReference type="ARBA" id="ARBA00022792"/>
    </source>
</evidence>
<feature type="transmembrane region" description="Helical" evidence="15">
    <location>
        <begin position="7"/>
        <end position="28"/>
    </location>
</feature>
<feature type="transmembrane region" description="Helical" evidence="15">
    <location>
        <begin position="538"/>
        <end position="557"/>
    </location>
</feature>
<feature type="transmembrane region" description="Helical" evidence="15">
    <location>
        <begin position="330"/>
        <end position="352"/>
    </location>
</feature>
<dbReference type="PANTHER" id="PTHR19271:SF16">
    <property type="entry name" value="CYTOCHROME B"/>
    <property type="match status" value="1"/>
</dbReference>
<dbReference type="InterPro" id="IPR033945">
    <property type="entry name" value="Cyt_c_oxase_su3_dom"/>
</dbReference>
<keyword evidence="12" id="KW-0496">Mitochondrion</keyword>
<dbReference type="SUPFAM" id="SSF81452">
    <property type="entry name" value="Cytochrome c oxidase subunit III-like"/>
    <property type="match status" value="1"/>
</dbReference>
<keyword evidence="6 15" id="KW-0812">Transmembrane</keyword>
<feature type="transmembrane region" description="Helical" evidence="15">
    <location>
        <begin position="34"/>
        <end position="51"/>
    </location>
</feature>
<dbReference type="GO" id="GO:0005743">
    <property type="term" value="C:mitochondrial inner membrane"/>
    <property type="evidence" value="ECO:0007669"/>
    <property type="project" value="UniProtKB-SubCell"/>
</dbReference>
<feature type="transmembrane region" description="Helical" evidence="15">
    <location>
        <begin position="152"/>
        <end position="169"/>
    </location>
</feature>
<feature type="transmembrane region" description="Helical" evidence="15">
    <location>
        <begin position="569"/>
        <end position="591"/>
    </location>
</feature>
<accession>A0A699GR73</accession>
<evidence type="ECO:0000256" key="5">
    <source>
        <dbReference type="ARBA" id="ARBA00022660"/>
    </source>
</evidence>
<sequence>MVEPSPWPLLTALSLFTLTCSAVLYFNGIQYSEALLTLGFLSTLFAMVLWFRDVVTEGTYLGDHTFAVQKGITMGVALFILSEALFFFSIFWAYFHSALSPTVELGGHWPPAGIEALNPFAVPLLNTVLLLSSGATVTYAHHALIQGDRKGAIVGTAMTLLFAVVFTGLQGFEYATAGFTIADGVYGSVFYFATGFHGIHVIIGTAFIAVAFVRMINYHLTDHHHLGFESSILYVVDSPQPSNLSYAWNGGSLLATCLGIQIVTGVILAMHYTPNVDLAFVSVEHIMRDVNYGWMIRYIHANVASFFFIFVYLHIGRGLYYGSYKSPRAITWSIGVIILVLMMAIAFLGYVLPYGQMSLWGATVITNMLSAIPWIGQDFVEFVWGGFSVNNATLNRFFSLHFVLPFVLAALAVMHMITLHQHGSSNPLGISSNADKIPMHPYYLFKDLVTIFLFFLLLALFVFYMPNALGHSDNYIPANPMQTPPSIVPEWYLLPYYAILRSIPNKLLGVVGMLGSLLILLAMPILDTSRVRGSQFRPLMRFAFWAFVTDFFLLMYLGSQHAEEPYITVGAIATVFYFAWFVVVVPVVGIVENTLMDIATTPANAKESAAQPVPSEA</sequence>
<feature type="transmembrane region" description="Helical" evidence="15">
    <location>
        <begin position="397"/>
        <end position="417"/>
    </location>
</feature>
<dbReference type="Pfam" id="PF00033">
    <property type="entry name" value="Cytochrome_B"/>
    <property type="match status" value="1"/>
</dbReference>
<dbReference type="InterPro" id="IPR048260">
    <property type="entry name" value="Cytochrome_b_C_euk/bac"/>
</dbReference>
<comment type="similarity">
    <text evidence="14">Belongs to the cytochrome b family.</text>
</comment>
<keyword evidence="3" id="KW-0813">Transport</keyword>
<dbReference type="InterPro" id="IPR027387">
    <property type="entry name" value="Cytb/b6-like_sf"/>
</dbReference>
<keyword evidence="10 15" id="KW-1133">Transmembrane helix</keyword>
<feature type="domain" description="Cytochrome b/b6 C-terminal region profile" evidence="18">
    <location>
        <begin position="429"/>
        <end position="599"/>
    </location>
</feature>
<keyword evidence="13 15" id="KW-0472">Membrane</keyword>
<feature type="transmembrane region" description="Helical" evidence="15">
    <location>
        <begin position="295"/>
        <end position="315"/>
    </location>
</feature>
<dbReference type="Pfam" id="PF00510">
    <property type="entry name" value="COX3"/>
    <property type="match status" value="1"/>
</dbReference>
<dbReference type="GO" id="GO:0046872">
    <property type="term" value="F:metal ion binding"/>
    <property type="evidence" value="ECO:0007669"/>
    <property type="project" value="UniProtKB-KW"/>
</dbReference>
<dbReference type="GO" id="GO:0008121">
    <property type="term" value="F:quinol-cytochrome-c reductase activity"/>
    <property type="evidence" value="ECO:0007669"/>
    <property type="project" value="TreeGrafter"/>
</dbReference>
<dbReference type="InterPro" id="IPR048259">
    <property type="entry name" value="Cytochrome_b_N_euk/bac"/>
</dbReference>
<dbReference type="InterPro" id="IPR035973">
    <property type="entry name" value="Cyt_c_oxidase_su3-like_sf"/>
</dbReference>
<evidence type="ECO:0000256" key="11">
    <source>
        <dbReference type="ARBA" id="ARBA00023004"/>
    </source>
</evidence>
<comment type="caution">
    <text evidence="19">The sequence shown here is derived from an EMBL/GenBank/DDBJ whole genome shotgun (WGS) entry which is preliminary data.</text>
</comment>
<dbReference type="FunFam" id="1.20.810.10:FF:000002">
    <property type="entry name" value="Cytochrome b"/>
    <property type="match status" value="1"/>
</dbReference>
<dbReference type="GO" id="GO:0016491">
    <property type="term" value="F:oxidoreductase activity"/>
    <property type="evidence" value="ECO:0007669"/>
    <property type="project" value="UniProtKB-UniRule"/>
</dbReference>
<dbReference type="CDD" id="cd01665">
    <property type="entry name" value="Cyt_c_Oxidase_III"/>
    <property type="match status" value="1"/>
</dbReference>
<evidence type="ECO:0000259" key="18">
    <source>
        <dbReference type="PROSITE" id="PS51003"/>
    </source>
</evidence>
<evidence type="ECO:0000259" key="17">
    <source>
        <dbReference type="PROSITE" id="PS51002"/>
    </source>
</evidence>
<feature type="transmembrane region" description="Helical" evidence="15">
    <location>
        <begin position="359"/>
        <end position="377"/>
    </location>
</feature>
<keyword evidence="4" id="KW-0349">Heme</keyword>
<dbReference type="Gene3D" id="1.20.810.10">
    <property type="entry name" value="Cytochrome Bc1 Complex, Chain C"/>
    <property type="match status" value="1"/>
</dbReference>
<dbReference type="InterPro" id="IPR036150">
    <property type="entry name" value="Cyt_b/b6_C_sf"/>
</dbReference>
<feature type="transmembrane region" description="Helical" evidence="15">
    <location>
        <begin position="507"/>
        <end position="526"/>
    </location>
</feature>
<dbReference type="Gene3D" id="1.10.287.70">
    <property type="match status" value="1"/>
</dbReference>
<dbReference type="InterPro" id="IPR005797">
    <property type="entry name" value="Cyt_b/b6_N"/>
</dbReference>
<dbReference type="AlphaFoldDB" id="A0A699GR73"/>
<feature type="transmembrane region" description="Helical" evidence="15">
    <location>
        <begin position="443"/>
        <end position="465"/>
    </location>
</feature>
<dbReference type="SUPFAM" id="SSF81648">
    <property type="entry name" value="a domain/subunit of cytochrome bc1 complex (Ubiquinol-cytochrome c reductase)"/>
    <property type="match status" value="1"/>
</dbReference>
<evidence type="ECO:0000256" key="1">
    <source>
        <dbReference type="ARBA" id="ARBA00004448"/>
    </source>
</evidence>
<evidence type="ECO:0000256" key="7">
    <source>
        <dbReference type="ARBA" id="ARBA00022723"/>
    </source>
</evidence>
<evidence type="ECO:0000256" key="14">
    <source>
        <dbReference type="ARBA" id="ARBA00061233"/>
    </source>
</evidence>
<feature type="domain" description="Heme-copper oxidase subunit III family profile" evidence="16">
    <location>
        <begin position="1"/>
        <end position="234"/>
    </location>
</feature>
<dbReference type="GO" id="GO:0006122">
    <property type="term" value="P:mitochondrial electron transport, ubiquinol to cytochrome c"/>
    <property type="evidence" value="ECO:0007669"/>
    <property type="project" value="TreeGrafter"/>
</dbReference>
<dbReference type="InterPro" id="IPR005798">
    <property type="entry name" value="Cyt_b/b6_C"/>
</dbReference>
<organism evidence="19">
    <name type="scientific">Tanacetum cinerariifolium</name>
    <name type="common">Dalmatian daisy</name>
    <name type="synonym">Chrysanthemum cinerariifolium</name>
    <dbReference type="NCBI Taxonomy" id="118510"/>
    <lineage>
        <taxon>Eukaryota</taxon>
        <taxon>Viridiplantae</taxon>
        <taxon>Streptophyta</taxon>
        <taxon>Embryophyta</taxon>
        <taxon>Tracheophyta</taxon>
        <taxon>Spermatophyta</taxon>
        <taxon>Magnoliopsida</taxon>
        <taxon>eudicotyledons</taxon>
        <taxon>Gunneridae</taxon>
        <taxon>Pentapetalae</taxon>
        <taxon>asterids</taxon>
        <taxon>campanulids</taxon>
        <taxon>Asterales</taxon>
        <taxon>Asteraceae</taxon>
        <taxon>Asteroideae</taxon>
        <taxon>Anthemideae</taxon>
        <taxon>Anthemidinae</taxon>
        <taxon>Tanacetum</taxon>
    </lineage>
</organism>
<keyword evidence="7" id="KW-0479">Metal-binding</keyword>
<dbReference type="InterPro" id="IPR000298">
    <property type="entry name" value="Cyt_c_oxidase-like_su3"/>
</dbReference>
<dbReference type="PROSITE" id="PS51003">
    <property type="entry name" value="CYTB_CTER"/>
    <property type="match status" value="1"/>
</dbReference>
<evidence type="ECO:0000256" key="12">
    <source>
        <dbReference type="ARBA" id="ARBA00023128"/>
    </source>
</evidence>
<dbReference type="SUPFAM" id="SSF81342">
    <property type="entry name" value="Transmembrane di-heme cytochromes"/>
    <property type="match status" value="1"/>
</dbReference>
<dbReference type="Pfam" id="PF00032">
    <property type="entry name" value="Cytochrom_B_C"/>
    <property type="match status" value="1"/>
</dbReference>
<reference evidence="19" key="1">
    <citation type="journal article" date="2019" name="Sci. Rep.">
        <title>Draft genome of Tanacetum cinerariifolium, the natural source of mosquito coil.</title>
        <authorList>
            <person name="Yamashiro T."/>
            <person name="Shiraishi A."/>
            <person name="Satake H."/>
            <person name="Nakayama K."/>
        </authorList>
    </citation>
    <scope>NUCLEOTIDE SEQUENCE</scope>
</reference>